<sequence length="40" mass="4397">MTPEALLAHYDKAAPWPAARPVRGPAEFEALFHSLAITLH</sequence>
<dbReference type="Proteomes" id="UP001242045">
    <property type="component" value="Unassembled WGS sequence"/>
</dbReference>
<evidence type="ECO:0000313" key="2">
    <source>
        <dbReference type="Proteomes" id="UP001242045"/>
    </source>
</evidence>
<protein>
    <submittedName>
        <fullName evidence="1">Uncharacterized protein</fullName>
    </submittedName>
</protein>
<name>A0AAW8D4U8_9BURK</name>
<proteinExistence type="predicted"/>
<reference evidence="1" key="1">
    <citation type="submission" date="2023-07" db="EMBL/GenBank/DDBJ databases">
        <title>Sorghum-associated microbial communities from plants grown in Nebraska, USA.</title>
        <authorList>
            <person name="Schachtman D."/>
        </authorList>
    </citation>
    <scope>NUCLEOTIDE SEQUENCE</scope>
    <source>
        <strain evidence="1">DS3754</strain>
    </source>
</reference>
<dbReference type="AlphaFoldDB" id="A0AAW8D4U8"/>
<accession>A0AAW8D4U8</accession>
<gene>
    <name evidence="1" type="ORF">J2W31_006586</name>
</gene>
<comment type="caution">
    <text evidence="1">The sequence shown here is derived from an EMBL/GenBank/DDBJ whole genome shotgun (WGS) entry which is preliminary data.</text>
</comment>
<dbReference type="EMBL" id="JAUSRD010000028">
    <property type="protein sequence ID" value="MDP9897442.1"/>
    <property type="molecule type" value="Genomic_DNA"/>
</dbReference>
<organism evidence="1 2">
    <name type="scientific">Variovorax boronicumulans</name>
    <dbReference type="NCBI Taxonomy" id="436515"/>
    <lineage>
        <taxon>Bacteria</taxon>
        <taxon>Pseudomonadati</taxon>
        <taxon>Pseudomonadota</taxon>
        <taxon>Betaproteobacteria</taxon>
        <taxon>Burkholderiales</taxon>
        <taxon>Comamonadaceae</taxon>
        <taxon>Variovorax</taxon>
    </lineage>
</organism>
<evidence type="ECO:0000313" key="1">
    <source>
        <dbReference type="EMBL" id="MDP9897442.1"/>
    </source>
</evidence>
<dbReference type="RefSeq" id="WP_307687373.1">
    <property type="nucleotide sequence ID" value="NZ_JAUSRD010000028.1"/>
</dbReference>